<dbReference type="GO" id="GO:0005506">
    <property type="term" value="F:iron ion binding"/>
    <property type="evidence" value="ECO:0007669"/>
    <property type="project" value="InterPro"/>
</dbReference>
<dbReference type="GO" id="GO:0004497">
    <property type="term" value="F:monooxygenase activity"/>
    <property type="evidence" value="ECO:0007669"/>
    <property type="project" value="InterPro"/>
</dbReference>
<keyword evidence="2" id="KW-1185">Reference proteome</keyword>
<dbReference type="GO" id="GO:0016705">
    <property type="term" value="F:oxidoreductase activity, acting on paired donors, with incorporation or reduction of molecular oxygen"/>
    <property type="evidence" value="ECO:0007669"/>
    <property type="project" value="InterPro"/>
</dbReference>
<dbReference type="GeneID" id="27347876"/>
<dbReference type="InterPro" id="IPR036396">
    <property type="entry name" value="Cyt_P450_sf"/>
</dbReference>
<dbReference type="GO" id="GO:0020037">
    <property type="term" value="F:heme binding"/>
    <property type="evidence" value="ECO:0007669"/>
    <property type="project" value="InterPro"/>
</dbReference>
<dbReference type="Gene3D" id="1.10.630.10">
    <property type="entry name" value="Cytochrome P450"/>
    <property type="match status" value="1"/>
</dbReference>
<name>A0A0D1ZCS9_9EURO</name>
<dbReference type="HOGENOM" id="CLU_1390074_0_0_1"/>
<dbReference type="OrthoDB" id="1470350at2759"/>
<dbReference type="RefSeq" id="XP_016245732.1">
    <property type="nucleotide sequence ID" value="XM_016395876.1"/>
</dbReference>
<sequence>MVTARAGFRLDSRLRPRVSHTLPLGTTPHHHSIPLNAPAEFGANPTLVHTTWEFKFPRGEDYLDFMHDIPNDGLIRLKGILNALAEVLVARTYEFPKPGNSGEHGLLNFAFRQIKTLHPLFWDKAVKMTQTIEAGAFADTSLDEANGRTFGVTDAEDWVRKATLDIIGVAGLGRDFNILEHSNDTISSLYAELTSN</sequence>
<dbReference type="AlphaFoldDB" id="A0A0D1ZCS9"/>
<dbReference type="STRING" id="569365.A0A0D1ZCS9"/>
<dbReference type="Proteomes" id="UP000054466">
    <property type="component" value="Unassembled WGS sequence"/>
</dbReference>
<dbReference type="VEuPathDB" id="FungiDB:PV07_08682"/>
<gene>
    <name evidence="1" type="ORF">PV07_08682</name>
</gene>
<evidence type="ECO:0000313" key="1">
    <source>
        <dbReference type="EMBL" id="KIW25516.1"/>
    </source>
</evidence>
<proteinExistence type="predicted"/>
<accession>A0A0D1ZCS9</accession>
<reference evidence="1 2" key="1">
    <citation type="submission" date="2015-01" db="EMBL/GenBank/DDBJ databases">
        <title>The Genome Sequence of Cladophialophora immunda CBS83496.</title>
        <authorList>
            <consortium name="The Broad Institute Genomics Platform"/>
            <person name="Cuomo C."/>
            <person name="de Hoog S."/>
            <person name="Gorbushina A."/>
            <person name="Stielow B."/>
            <person name="Teixiera M."/>
            <person name="Abouelleil A."/>
            <person name="Chapman S.B."/>
            <person name="Priest M."/>
            <person name="Young S.K."/>
            <person name="Wortman J."/>
            <person name="Nusbaum C."/>
            <person name="Birren B."/>
        </authorList>
    </citation>
    <scope>NUCLEOTIDE SEQUENCE [LARGE SCALE GENOMIC DNA]</scope>
    <source>
        <strain evidence="1 2">CBS 83496</strain>
    </source>
</reference>
<evidence type="ECO:0000313" key="2">
    <source>
        <dbReference type="Proteomes" id="UP000054466"/>
    </source>
</evidence>
<organism evidence="1 2">
    <name type="scientific">Cladophialophora immunda</name>
    <dbReference type="NCBI Taxonomy" id="569365"/>
    <lineage>
        <taxon>Eukaryota</taxon>
        <taxon>Fungi</taxon>
        <taxon>Dikarya</taxon>
        <taxon>Ascomycota</taxon>
        <taxon>Pezizomycotina</taxon>
        <taxon>Eurotiomycetes</taxon>
        <taxon>Chaetothyriomycetidae</taxon>
        <taxon>Chaetothyriales</taxon>
        <taxon>Herpotrichiellaceae</taxon>
        <taxon>Cladophialophora</taxon>
    </lineage>
</organism>
<protein>
    <submittedName>
        <fullName evidence="1">Uncharacterized protein</fullName>
    </submittedName>
</protein>
<dbReference type="EMBL" id="KN847044">
    <property type="protein sequence ID" value="KIW25516.1"/>
    <property type="molecule type" value="Genomic_DNA"/>
</dbReference>